<dbReference type="Gene3D" id="6.10.280.50">
    <property type="match status" value="1"/>
</dbReference>
<evidence type="ECO:0000313" key="2">
    <source>
        <dbReference type="Proteomes" id="UP000264702"/>
    </source>
</evidence>
<protein>
    <submittedName>
        <fullName evidence="1">DUF465 domain-containing protein</fullName>
    </submittedName>
</protein>
<reference evidence="1 2" key="1">
    <citation type="submission" date="2018-08" db="EMBL/GenBank/DDBJ databases">
        <title>Acidipila sp. 4G-K13, an acidobacterium isolated from forest soil.</title>
        <authorList>
            <person name="Gao Z.-H."/>
            <person name="Qiu L.-H."/>
        </authorList>
    </citation>
    <scope>NUCLEOTIDE SEQUENCE [LARGE SCALE GENOMIC DNA]</scope>
    <source>
        <strain evidence="1 2">4G-K13</strain>
    </source>
</reference>
<dbReference type="RefSeq" id="WP_117297051.1">
    <property type="nucleotide sequence ID" value="NZ_QVQT02000001.1"/>
</dbReference>
<dbReference type="EMBL" id="QVQT01000001">
    <property type="protein sequence ID" value="RFU18034.1"/>
    <property type="molecule type" value="Genomic_DNA"/>
</dbReference>
<organism evidence="1 2">
    <name type="scientific">Paracidobacterium acidisoli</name>
    <dbReference type="NCBI Taxonomy" id="2303751"/>
    <lineage>
        <taxon>Bacteria</taxon>
        <taxon>Pseudomonadati</taxon>
        <taxon>Acidobacteriota</taxon>
        <taxon>Terriglobia</taxon>
        <taxon>Terriglobales</taxon>
        <taxon>Acidobacteriaceae</taxon>
        <taxon>Paracidobacterium</taxon>
    </lineage>
</organism>
<evidence type="ECO:0000313" key="1">
    <source>
        <dbReference type="EMBL" id="RFU18034.1"/>
    </source>
</evidence>
<dbReference type="Proteomes" id="UP000264702">
    <property type="component" value="Unassembled WGS sequence"/>
</dbReference>
<keyword evidence="2" id="KW-1185">Reference proteome</keyword>
<gene>
    <name evidence="1" type="ORF">D0Y96_00135</name>
</gene>
<accession>A0A372ISZ0</accession>
<proteinExistence type="predicted"/>
<name>A0A372ISZ0_9BACT</name>
<comment type="caution">
    <text evidence="1">The sequence shown here is derived from an EMBL/GenBank/DDBJ whole genome shotgun (WGS) entry which is preliminary data.</text>
</comment>
<sequence>MDIEANGQPDSEEIRRLEAEHRHYSDQLENLLQKPWLSAEEQLEEVRLKKLKLHAKDQLAVRRSHGAYHLA</sequence>
<dbReference type="AlphaFoldDB" id="A0A372ISZ0"/>
<dbReference type="InterPro" id="IPR038444">
    <property type="entry name" value="DUF465_sf"/>
</dbReference>
<dbReference type="InterPro" id="IPR007420">
    <property type="entry name" value="DUF465"/>
</dbReference>
<dbReference type="Pfam" id="PF04325">
    <property type="entry name" value="DUF465"/>
    <property type="match status" value="1"/>
</dbReference>
<dbReference type="OrthoDB" id="122956at2"/>